<organism evidence="2 3">
    <name type="scientific">Rhodofomes roseus</name>
    <dbReference type="NCBI Taxonomy" id="34475"/>
    <lineage>
        <taxon>Eukaryota</taxon>
        <taxon>Fungi</taxon>
        <taxon>Dikarya</taxon>
        <taxon>Basidiomycota</taxon>
        <taxon>Agaricomycotina</taxon>
        <taxon>Agaricomycetes</taxon>
        <taxon>Polyporales</taxon>
        <taxon>Rhodofomes</taxon>
    </lineage>
</organism>
<reference evidence="2 3" key="1">
    <citation type="submission" date="2019-01" db="EMBL/GenBank/DDBJ databases">
        <title>Genome sequencing of the rare red list fungi Fomitopsis rosea.</title>
        <authorList>
            <person name="Buettner E."/>
            <person name="Kellner H."/>
        </authorList>
    </citation>
    <scope>NUCLEOTIDE SEQUENCE [LARGE SCALE GENOMIC DNA]</scope>
    <source>
        <strain evidence="2 3">DSM 105464</strain>
    </source>
</reference>
<dbReference type="EMBL" id="SEKV01000053">
    <property type="protein sequence ID" value="TFY67460.1"/>
    <property type="molecule type" value="Genomic_DNA"/>
</dbReference>
<feature type="domain" description="DUF7770" evidence="1">
    <location>
        <begin position="36"/>
        <end position="174"/>
    </location>
</feature>
<name>A0A4Y9Z0D0_9APHY</name>
<sequence>MGSDMAIGVINRDCFNNADLDALVTHIVLFGGPEDEASGPSAVLHWRMLLRLEGGGSVTLNMIPQGRPSLDGVLFVRSNKSTIPPDSIDACVYETARPITVDAILAFIQRNKLHRYRYDACGSGCRWWCYCVLDDMASTGIVPKGSGHKYWAHIGILADLDPMRYPDWRRGEFM</sequence>
<evidence type="ECO:0000313" key="2">
    <source>
        <dbReference type="EMBL" id="TFY67460.1"/>
    </source>
</evidence>
<comment type="caution">
    <text evidence="2">The sequence shown here is derived from an EMBL/GenBank/DDBJ whole genome shotgun (WGS) entry which is preliminary data.</text>
</comment>
<dbReference type="STRING" id="34475.A0A4Y9Z0D0"/>
<evidence type="ECO:0000259" key="1">
    <source>
        <dbReference type="Pfam" id="PF24968"/>
    </source>
</evidence>
<dbReference type="Pfam" id="PF24968">
    <property type="entry name" value="DUF7770"/>
    <property type="match status" value="1"/>
</dbReference>
<protein>
    <recommendedName>
        <fullName evidence="1">DUF7770 domain-containing protein</fullName>
    </recommendedName>
</protein>
<proteinExistence type="predicted"/>
<evidence type="ECO:0000313" key="3">
    <source>
        <dbReference type="Proteomes" id="UP000298390"/>
    </source>
</evidence>
<dbReference type="InterPro" id="IPR056672">
    <property type="entry name" value="DUF7770"/>
</dbReference>
<gene>
    <name evidence="2" type="ORF">EVJ58_g1611</name>
</gene>
<dbReference type="Proteomes" id="UP000298390">
    <property type="component" value="Unassembled WGS sequence"/>
</dbReference>
<accession>A0A4Y9Z0D0</accession>
<dbReference type="AlphaFoldDB" id="A0A4Y9Z0D0"/>